<dbReference type="InterPro" id="IPR052936">
    <property type="entry name" value="Jasmonate_Hydroxylase-like"/>
</dbReference>
<dbReference type="PANTHER" id="PTHR37811:SF2">
    <property type="entry name" value="ABM DOMAIN-CONTAINING PROTEIN"/>
    <property type="match status" value="1"/>
</dbReference>
<comment type="caution">
    <text evidence="2">The sequence shown here is derived from an EMBL/GenBank/DDBJ whole genome shotgun (WGS) entry which is preliminary data.</text>
</comment>
<name>A0ABS2QYJ0_9BACI</name>
<dbReference type="Gene3D" id="3.30.70.100">
    <property type="match status" value="1"/>
</dbReference>
<organism evidence="2 3">
    <name type="scientific">Priestia iocasae</name>
    <dbReference type="NCBI Taxonomy" id="2291674"/>
    <lineage>
        <taxon>Bacteria</taxon>
        <taxon>Bacillati</taxon>
        <taxon>Bacillota</taxon>
        <taxon>Bacilli</taxon>
        <taxon>Bacillales</taxon>
        <taxon>Bacillaceae</taxon>
        <taxon>Priestia</taxon>
    </lineage>
</organism>
<accession>A0ABS2QYJ0</accession>
<dbReference type="SUPFAM" id="SSF54909">
    <property type="entry name" value="Dimeric alpha+beta barrel"/>
    <property type="match status" value="1"/>
</dbReference>
<reference evidence="2 3" key="1">
    <citation type="submission" date="2021-01" db="EMBL/GenBank/DDBJ databases">
        <title>Genomic Encyclopedia of Type Strains, Phase IV (KMG-IV): sequencing the most valuable type-strain genomes for metagenomic binning, comparative biology and taxonomic classification.</title>
        <authorList>
            <person name="Goeker M."/>
        </authorList>
    </citation>
    <scope>NUCLEOTIDE SEQUENCE [LARGE SCALE GENOMIC DNA]</scope>
    <source>
        <strain evidence="2 3">DSM 104297</strain>
    </source>
</reference>
<dbReference type="Pfam" id="PF03992">
    <property type="entry name" value="ABM"/>
    <property type="match status" value="1"/>
</dbReference>
<evidence type="ECO:0000313" key="3">
    <source>
        <dbReference type="Proteomes" id="UP000809829"/>
    </source>
</evidence>
<keyword evidence="2" id="KW-0503">Monooxygenase</keyword>
<dbReference type="InterPro" id="IPR011008">
    <property type="entry name" value="Dimeric_a/b-barrel"/>
</dbReference>
<dbReference type="GO" id="GO:0004497">
    <property type="term" value="F:monooxygenase activity"/>
    <property type="evidence" value="ECO:0007669"/>
    <property type="project" value="UniProtKB-KW"/>
</dbReference>
<protein>
    <submittedName>
        <fullName evidence="2">Heme-degrading monooxygenase HmoA</fullName>
    </submittedName>
</protein>
<evidence type="ECO:0000313" key="2">
    <source>
        <dbReference type="EMBL" id="MBM7703534.1"/>
    </source>
</evidence>
<dbReference type="PANTHER" id="PTHR37811">
    <property type="entry name" value="BLL5343 PROTEIN"/>
    <property type="match status" value="1"/>
</dbReference>
<dbReference type="Proteomes" id="UP000809829">
    <property type="component" value="Unassembled WGS sequence"/>
</dbReference>
<dbReference type="EMBL" id="JAFBFC010000004">
    <property type="protein sequence ID" value="MBM7703534.1"/>
    <property type="molecule type" value="Genomic_DNA"/>
</dbReference>
<evidence type="ECO:0000259" key="1">
    <source>
        <dbReference type="Pfam" id="PF03992"/>
    </source>
</evidence>
<feature type="domain" description="ABM" evidence="1">
    <location>
        <begin position="48"/>
        <end position="99"/>
    </location>
</feature>
<proteinExistence type="predicted"/>
<gene>
    <name evidence="2" type="ORF">JOC83_002383</name>
</gene>
<keyword evidence="2" id="KW-0560">Oxidoreductase</keyword>
<sequence>MDDKKTRVNKKERNVMMSDIVKMPKPPYYAVIFSSERTKGDRGYGAMADKMVELASQQEGFLGIESARDEGLGITVSYWKSLEAIQQWKEHAAHLVAQRRGKEEWYTRFSLRVCKVERQSFFDVSEMDENHPLK</sequence>
<dbReference type="InterPro" id="IPR007138">
    <property type="entry name" value="ABM_dom"/>
</dbReference>
<keyword evidence="3" id="KW-1185">Reference proteome</keyword>